<dbReference type="GO" id="GO:0005524">
    <property type="term" value="F:ATP binding"/>
    <property type="evidence" value="ECO:0007669"/>
    <property type="project" value="UniProtKB-KW"/>
</dbReference>
<dbReference type="InterPro" id="IPR003660">
    <property type="entry name" value="HAMP_dom"/>
</dbReference>
<dbReference type="Gene3D" id="3.30.565.10">
    <property type="entry name" value="Histidine kinase-like ATPase, C-terminal domain"/>
    <property type="match status" value="1"/>
</dbReference>
<keyword evidence="10" id="KW-0812">Transmembrane</keyword>
<dbReference type="PANTHER" id="PTHR44936:SF10">
    <property type="entry name" value="SENSOR PROTEIN RSTB"/>
    <property type="match status" value="1"/>
</dbReference>
<evidence type="ECO:0000313" key="13">
    <source>
        <dbReference type="EMBL" id="MBB6209367.1"/>
    </source>
</evidence>
<dbReference type="Gene3D" id="6.10.340.10">
    <property type="match status" value="1"/>
</dbReference>
<feature type="domain" description="HAMP" evidence="12">
    <location>
        <begin position="280"/>
        <end position="333"/>
    </location>
</feature>
<sequence>MRFSLVARYTLLSLAVMAGALMVLSLLYERMAGDLYDRLTGERLNAQVTATASRLTSFLDNRLYQLANLSNHPSIPSFLDGQNAAAAAEATALLRLEADLPDLYGILFFNADGSLKKVIPGQAASGAPYWSADDWDISALPVITVDGVDFIGPALPANGRSGWLLIRQPLRDGPAEPGTSIALHLRLASLTELLGGGGISGVVAPLLRAPDGTVLDATGRVATGLTDLTDGPRILPGWSIVLDARSDTILKPLEQARLWLYITAAAIISFILLIFLALSRSLRRRIGTLVTGAGSLAAGDLGYRLPEGPSHDEISRVGRAFNTMAEQLSGLIDRMVRAEKMAVLGEFATGVAHEVRNPLATMKTTVQALSRQERDPDRQELLTDMGSQIDRLSRVVSDLLTYGRPSPPSPRPVAAGDLFRQTASLLRPLAEEQGITLSTGGETGAMVLADPDQMVHVLVNLGLNAVQACTPGGAVTMRVTAEGGQAVMAVSDDGCGIAPEHLASVLTPFFTQKRRGTGLGLTISQQMVDANHGTLSIASVPGEGTTVTLRLPLAESALNESVSHG</sequence>
<proteinExistence type="predicted"/>
<dbReference type="EMBL" id="JACIIX010000002">
    <property type="protein sequence ID" value="MBB6209367.1"/>
    <property type="molecule type" value="Genomic_DNA"/>
</dbReference>
<evidence type="ECO:0000256" key="8">
    <source>
        <dbReference type="ARBA" id="ARBA00022777"/>
    </source>
</evidence>
<evidence type="ECO:0000256" key="5">
    <source>
        <dbReference type="ARBA" id="ARBA00022553"/>
    </source>
</evidence>
<keyword evidence="5" id="KW-0597">Phosphoprotein</keyword>
<evidence type="ECO:0000256" key="10">
    <source>
        <dbReference type="SAM" id="Phobius"/>
    </source>
</evidence>
<dbReference type="SMART" id="SM00388">
    <property type="entry name" value="HisKA"/>
    <property type="match status" value="1"/>
</dbReference>
<evidence type="ECO:0000256" key="6">
    <source>
        <dbReference type="ARBA" id="ARBA00022679"/>
    </source>
</evidence>
<accession>A0A7W9ZEZ2</accession>
<keyword evidence="9" id="KW-0067">ATP-binding</keyword>
<dbReference type="Pfam" id="PF02518">
    <property type="entry name" value="HATPase_c"/>
    <property type="match status" value="1"/>
</dbReference>
<dbReference type="SUPFAM" id="SSF55874">
    <property type="entry name" value="ATPase domain of HSP90 chaperone/DNA topoisomerase II/histidine kinase"/>
    <property type="match status" value="1"/>
</dbReference>
<keyword evidence="10" id="KW-0472">Membrane</keyword>
<evidence type="ECO:0000259" key="11">
    <source>
        <dbReference type="PROSITE" id="PS50109"/>
    </source>
</evidence>
<dbReference type="InterPro" id="IPR003661">
    <property type="entry name" value="HisK_dim/P_dom"/>
</dbReference>
<dbReference type="Pfam" id="PF00512">
    <property type="entry name" value="HisKA"/>
    <property type="match status" value="1"/>
</dbReference>
<evidence type="ECO:0000256" key="2">
    <source>
        <dbReference type="ARBA" id="ARBA00004651"/>
    </source>
</evidence>
<gene>
    <name evidence="13" type="ORF">FHS48_000769</name>
</gene>
<keyword evidence="7" id="KW-0547">Nucleotide-binding</keyword>
<dbReference type="PRINTS" id="PR00344">
    <property type="entry name" value="BCTRLSENSOR"/>
</dbReference>
<comment type="caution">
    <text evidence="13">The sequence shown here is derived from an EMBL/GenBank/DDBJ whole genome shotgun (WGS) entry which is preliminary data.</text>
</comment>
<dbReference type="Pfam" id="PF00672">
    <property type="entry name" value="HAMP"/>
    <property type="match status" value="1"/>
</dbReference>
<evidence type="ECO:0000313" key="14">
    <source>
        <dbReference type="Proteomes" id="UP000544872"/>
    </source>
</evidence>
<keyword evidence="14" id="KW-1185">Reference proteome</keyword>
<evidence type="ECO:0000256" key="4">
    <source>
        <dbReference type="ARBA" id="ARBA00022475"/>
    </source>
</evidence>
<dbReference type="SUPFAM" id="SSF158472">
    <property type="entry name" value="HAMP domain-like"/>
    <property type="match status" value="1"/>
</dbReference>
<dbReference type="SUPFAM" id="SSF47384">
    <property type="entry name" value="Homodimeric domain of signal transducing histidine kinase"/>
    <property type="match status" value="1"/>
</dbReference>
<dbReference type="InterPro" id="IPR050980">
    <property type="entry name" value="2C_sensor_his_kinase"/>
</dbReference>
<reference evidence="13 14" key="1">
    <citation type="submission" date="2020-08" db="EMBL/GenBank/DDBJ databases">
        <title>Genomic Encyclopedia of Type Strains, Phase IV (KMG-IV): sequencing the most valuable type-strain genomes for metagenomic binning, comparative biology and taxonomic classification.</title>
        <authorList>
            <person name="Goeker M."/>
        </authorList>
    </citation>
    <scope>NUCLEOTIDE SEQUENCE [LARGE SCALE GENOMIC DNA]</scope>
    <source>
        <strain evidence="13 14">DSM 11590</strain>
    </source>
</reference>
<dbReference type="InterPro" id="IPR036890">
    <property type="entry name" value="HATPase_C_sf"/>
</dbReference>
<evidence type="ECO:0000256" key="1">
    <source>
        <dbReference type="ARBA" id="ARBA00000085"/>
    </source>
</evidence>
<evidence type="ECO:0000256" key="7">
    <source>
        <dbReference type="ARBA" id="ARBA00022741"/>
    </source>
</evidence>
<dbReference type="RefSeq" id="WP_184261594.1">
    <property type="nucleotide sequence ID" value="NZ_JACIIX010000002.1"/>
</dbReference>
<feature type="transmembrane region" description="Helical" evidence="10">
    <location>
        <begin position="6"/>
        <end position="28"/>
    </location>
</feature>
<keyword evidence="8 13" id="KW-0418">Kinase</keyword>
<keyword evidence="4" id="KW-1003">Cell membrane</keyword>
<keyword evidence="10" id="KW-1133">Transmembrane helix</keyword>
<dbReference type="PROSITE" id="PS50109">
    <property type="entry name" value="HIS_KIN"/>
    <property type="match status" value="1"/>
</dbReference>
<dbReference type="EC" id="2.7.13.3" evidence="3"/>
<protein>
    <recommendedName>
        <fullName evidence="3">histidine kinase</fullName>
        <ecNumber evidence="3">2.7.13.3</ecNumber>
    </recommendedName>
</protein>
<comment type="subcellular location">
    <subcellularLocation>
        <location evidence="2">Cell membrane</location>
        <topology evidence="2">Multi-pass membrane protein</topology>
    </subcellularLocation>
</comment>
<dbReference type="CDD" id="cd06225">
    <property type="entry name" value="HAMP"/>
    <property type="match status" value="1"/>
</dbReference>
<dbReference type="SMART" id="SM00387">
    <property type="entry name" value="HATPase_c"/>
    <property type="match status" value="1"/>
</dbReference>
<dbReference type="CDD" id="cd00082">
    <property type="entry name" value="HisKA"/>
    <property type="match status" value="1"/>
</dbReference>
<dbReference type="PANTHER" id="PTHR44936">
    <property type="entry name" value="SENSOR PROTEIN CREC"/>
    <property type="match status" value="1"/>
</dbReference>
<feature type="domain" description="Histidine kinase" evidence="11">
    <location>
        <begin position="350"/>
        <end position="555"/>
    </location>
</feature>
<feature type="transmembrane region" description="Helical" evidence="10">
    <location>
        <begin position="258"/>
        <end position="278"/>
    </location>
</feature>
<dbReference type="Gene3D" id="1.10.287.130">
    <property type="match status" value="1"/>
</dbReference>
<dbReference type="AlphaFoldDB" id="A0A7W9ZEZ2"/>
<keyword evidence="6 13" id="KW-0808">Transferase</keyword>
<name>A0A7W9ZEZ2_NOVIT</name>
<dbReference type="InterPro" id="IPR004358">
    <property type="entry name" value="Sig_transdc_His_kin-like_C"/>
</dbReference>
<evidence type="ECO:0000256" key="3">
    <source>
        <dbReference type="ARBA" id="ARBA00012438"/>
    </source>
</evidence>
<dbReference type="SMART" id="SM00304">
    <property type="entry name" value="HAMP"/>
    <property type="match status" value="1"/>
</dbReference>
<dbReference type="InterPro" id="IPR036097">
    <property type="entry name" value="HisK_dim/P_sf"/>
</dbReference>
<organism evidence="13 14">
    <name type="scientific">Novispirillum itersonii</name>
    <name type="common">Aquaspirillum itersonii</name>
    <dbReference type="NCBI Taxonomy" id="189"/>
    <lineage>
        <taxon>Bacteria</taxon>
        <taxon>Pseudomonadati</taxon>
        <taxon>Pseudomonadota</taxon>
        <taxon>Alphaproteobacteria</taxon>
        <taxon>Rhodospirillales</taxon>
        <taxon>Novispirillaceae</taxon>
        <taxon>Novispirillum</taxon>
    </lineage>
</organism>
<comment type="catalytic activity">
    <reaction evidence="1">
        <text>ATP + protein L-histidine = ADP + protein N-phospho-L-histidine.</text>
        <dbReference type="EC" id="2.7.13.3"/>
    </reaction>
</comment>
<dbReference type="InterPro" id="IPR005467">
    <property type="entry name" value="His_kinase_dom"/>
</dbReference>
<evidence type="ECO:0000259" key="12">
    <source>
        <dbReference type="PROSITE" id="PS50885"/>
    </source>
</evidence>
<dbReference type="Proteomes" id="UP000544872">
    <property type="component" value="Unassembled WGS sequence"/>
</dbReference>
<dbReference type="GO" id="GO:0005886">
    <property type="term" value="C:plasma membrane"/>
    <property type="evidence" value="ECO:0007669"/>
    <property type="project" value="UniProtKB-SubCell"/>
</dbReference>
<dbReference type="GO" id="GO:0000155">
    <property type="term" value="F:phosphorelay sensor kinase activity"/>
    <property type="evidence" value="ECO:0007669"/>
    <property type="project" value="InterPro"/>
</dbReference>
<dbReference type="PROSITE" id="PS50885">
    <property type="entry name" value="HAMP"/>
    <property type="match status" value="1"/>
</dbReference>
<dbReference type="InterPro" id="IPR003594">
    <property type="entry name" value="HATPase_dom"/>
</dbReference>
<evidence type="ECO:0000256" key="9">
    <source>
        <dbReference type="ARBA" id="ARBA00022840"/>
    </source>
</evidence>